<proteinExistence type="predicted"/>
<dbReference type="InterPro" id="IPR029058">
    <property type="entry name" value="AB_hydrolase_fold"/>
</dbReference>
<evidence type="ECO:0000313" key="3">
    <source>
        <dbReference type="Proteomes" id="UP000501648"/>
    </source>
</evidence>
<dbReference type="AlphaFoldDB" id="A0A6M4A0H4"/>
<organism evidence="2 3">
    <name type="scientific">Herbaspirillum rubrisubalbicans Os34</name>
    <dbReference type="NCBI Taxonomy" id="1235827"/>
    <lineage>
        <taxon>Bacteria</taxon>
        <taxon>Pseudomonadati</taxon>
        <taxon>Pseudomonadota</taxon>
        <taxon>Betaproteobacteria</taxon>
        <taxon>Burkholderiales</taxon>
        <taxon>Oxalobacteraceae</taxon>
        <taxon>Herbaspirillum</taxon>
    </lineage>
</organism>
<gene>
    <name evidence="2" type="ORF">C798_24105</name>
</gene>
<protein>
    <submittedName>
        <fullName evidence="2">Alpha/beta hydrolase</fullName>
    </submittedName>
</protein>
<dbReference type="RefSeq" id="WP_017449660.1">
    <property type="nucleotide sequence ID" value="NZ_CP008956.1"/>
</dbReference>
<dbReference type="SUPFAM" id="SSF53474">
    <property type="entry name" value="alpha/beta-Hydrolases"/>
    <property type="match status" value="1"/>
</dbReference>
<dbReference type="Gene3D" id="3.40.50.1820">
    <property type="entry name" value="alpha/beta hydrolase"/>
    <property type="match status" value="1"/>
</dbReference>
<evidence type="ECO:0000313" key="2">
    <source>
        <dbReference type="EMBL" id="QJQ03202.1"/>
    </source>
</evidence>
<dbReference type="GO" id="GO:0016787">
    <property type="term" value="F:hydrolase activity"/>
    <property type="evidence" value="ECO:0007669"/>
    <property type="project" value="UniProtKB-KW"/>
</dbReference>
<reference evidence="2 3" key="1">
    <citation type="journal article" date="2012" name="J. Bacteriol.">
        <title>Genome sequence of the pathogenic Herbaspirillum seropedicae strain Os34, isolated from rice roots.</title>
        <authorList>
            <person name="Ye W."/>
            <person name="Ye S."/>
            <person name="Liu J."/>
            <person name="Chang S."/>
            <person name="Chen M."/>
            <person name="Zhu B."/>
            <person name="Guo L."/>
            <person name="An Q."/>
        </authorList>
    </citation>
    <scope>NUCLEOTIDE SEQUENCE [LARGE SCALE GENOMIC DNA]</scope>
    <source>
        <strain evidence="2 3">Os34</strain>
    </source>
</reference>
<sequence length="285" mass="31164">MRLPPFFHSLLPSVMLAALLAGCASDPLRHADAISARSDLQREEVRGGRFLLTSYVHARKRAPLLRVYIEGDGRAWITRSQYSLDPTPITAMGLRLAANDGGDVVYLARPCQFTPMARNPDCQPAYWTGLRYGSEVVTSMDEALSYYVARLQPDRLELVGYSGGGSIAVLLAARRKDVSAIRTVAGNLDHVAMNRWHEVSQMPRSLNPIDFAAQVAHIPQLHVSGSEDKVIPTAITRTFVARAAPCAALKVVPGMKHESDWGALWPELLQVPLPCAANSSDIRGQ</sequence>
<dbReference type="PANTHER" id="PTHR22946">
    <property type="entry name" value="DIENELACTONE HYDROLASE DOMAIN-CONTAINING PROTEIN-RELATED"/>
    <property type="match status" value="1"/>
</dbReference>
<dbReference type="Proteomes" id="UP000501648">
    <property type="component" value="Chromosome"/>
</dbReference>
<name>A0A6M4A0H4_9BURK</name>
<dbReference type="InterPro" id="IPR050261">
    <property type="entry name" value="FrsA_esterase"/>
</dbReference>
<feature type="signal peptide" evidence="1">
    <location>
        <begin position="1"/>
        <end position="17"/>
    </location>
</feature>
<evidence type="ECO:0000256" key="1">
    <source>
        <dbReference type="SAM" id="SignalP"/>
    </source>
</evidence>
<feature type="chain" id="PRO_5027110822" evidence="1">
    <location>
        <begin position="18"/>
        <end position="285"/>
    </location>
</feature>
<accession>A0A6M4A0H4</accession>
<dbReference type="EMBL" id="CP008956">
    <property type="protein sequence ID" value="QJQ03202.1"/>
    <property type="molecule type" value="Genomic_DNA"/>
</dbReference>
<keyword evidence="2" id="KW-0378">Hydrolase</keyword>
<dbReference type="PROSITE" id="PS51257">
    <property type="entry name" value="PROKAR_LIPOPROTEIN"/>
    <property type="match status" value="1"/>
</dbReference>
<keyword evidence="1" id="KW-0732">Signal</keyword>